<dbReference type="PANTHER" id="PTHR10792">
    <property type="entry name" value="60S RIBOSOMAL PROTEIN L24"/>
    <property type="match status" value="1"/>
</dbReference>
<accession>A0ABC8KQV9</accession>
<gene>
    <name evidence="1" type="ORF">ERUC_LOCUS23811</name>
</gene>
<keyword evidence="2" id="KW-1185">Reference proteome</keyword>
<evidence type="ECO:0000313" key="2">
    <source>
        <dbReference type="Proteomes" id="UP001642260"/>
    </source>
</evidence>
<dbReference type="EMBL" id="CAKOAT010241820">
    <property type="protein sequence ID" value="CAH8358055.1"/>
    <property type="molecule type" value="Genomic_DNA"/>
</dbReference>
<dbReference type="AlphaFoldDB" id="A0ABC8KQV9"/>
<dbReference type="Proteomes" id="UP001642260">
    <property type="component" value="Unassembled WGS sequence"/>
</dbReference>
<reference evidence="1 2" key="1">
    <citation type="submission" date="2022-03" db="EMBL/GenBank/DDBJ databases">
        <authorList>
            <person name="Macdonald S."/>
            <person name="Ahmed S."/>
            <person name="Newling K."/>
        </authorList>
    </citation>
    <scope>NUCLEOTIDE SEQUENCE [LARGE SCALE GENOMIC DNA]</scope>
</reference>
<name>A0ABC8KQV9_ERUVS</name>
<dbReference type="InterPro" id="IPR056366">
    <property type="entry name" value="Ribosomal_eL24"/>
</dbReference>
<evidence type="ECO:0000313" key="1">
    <source>
        <dbReference type="EMBL" id="CAH8358055.1"/>
    </source>
</evidence>
<sequence length="159" mass="18247">MKPNVQNVVNTVTRNRVGVLQRQDHNGSCRLQCTVKTAHKPTHTTLIVNRFDCLGAGDKTFEFNKKRNRPERYDRNVTEDTLKAIKKIDKIRSAREADHINKRLKPNKQKVFKSAVADIDQHINFLRAPGSQQQDSEKMKVLVSGNKSVQNEAMERVIQ</sequence>
<comment type="caution">
    <text evidence="1">The sequence shown here is derived from an EMBL/GenBank/DDBJ whole genome shotgun (WGS) entry which is preliminary data.</text>
</comment>
<dbReference type="PANTHER" id="PTHR10792:SF8">
    <property type="entry name" value="RIBOSOME BIOGENESIS PROTEIN RLP24-RELATED"/>
    <property type="match status" value="1"/>
</dbReference>
<proteinExistence type="predicted"/>
<protein>
    <submittedName>
        <fullName evidence="1">Uncharacterized protein</fullName>
    </submittedName>
</protein>
<organism evidence="1 2">
    <name type="scientific">Eruca vesicaria subsp. sativa</name>
    <name type="common">Garden rocket</name>
    <name type="synonym">Eruca sativa</name>
    <dbReference type="NCBI Taxonomy" id="29727"/>
    <lineage>
        <taxon>Eukaryota</taxon>
        <taxon>Viridiplantae</taxon>
        <taxon>Streptophyta</taxon>
        <taxon>Embryophyta</taxon>
        <taxon>Tracheophyta</taxon>
        <taxon>Spermatophyta</taxon>
        <taxon>Magnoliopsida</taxon>
        <taxon>eudicotyledons</taxon>
        <taxon>Gunneridae</taxon>
        <taxon>Pentapetalae</taxon>
        <taxon>rosids</taxon>
        <taxon>malvids</taxon>
        <taxon>Brassicales</taxon>
        <taxon>Brassicaceae</taxon>
        <taxon>Brassiceae</taxon>
        <taxon>Eruca</taxon>
    </lineage>
</organism>